<dbReference type="EMBL" id="AZFX01000096">
    <property type="protein sequence ID" value="KRM07781.1"/>
    <property type="molecule type" value="Genomic_DNA"/>
</dbReference>
<sequence length="124" mass="14542">MLLKQIIISNYRQDQTAHAFLEFYLQLFRSGELDTLSTRDPQHQIIDINLFLIDVSSPTQEELLDTLVAHEQAELQALYHELAEHDPHINELRTLVDWQNWYRQMTADIAVKTAGSSWNHVQTR</sequence>
<keyword evidence="2" id="KW-1185">Reference proteome</keyword>
<comment type="caution">
    <text evidence="1">The sequence shown here is derived from an EMBL/GenBank/DDBJ whole genome shotgun (WGS) entry which is preliminary data.</text>
</comment>
<dbReference type="AlphaFoldDB" id="A0A0R1VQP5"/>
<dbReference type="PATRIC" id="fig|1423735.3.peg.883"/>
<dbReference type="RefSeq" id="WP_057825878.1">
    <property type="nucleotide sequence ID" value="NZ_AZFX01000096.1"/>
</dbReference>
<protein>
    <submittedName>
        <fullName evidence="1">Uncharacterized protein</fullName>
    </submittedName>
</protein>
<organism evidence="1 2">
    <name type="scientific">Lapidilactobacillus concavus DSM 17758</name>
    <dbReference type="NCBI Taxonomy" id="1423735"/>
    <lineage>
        <taxon>Bacteria</taxon>
        <taxon>Bacillati</taxon>
        <taxon>Bacillota</taxon>
        <taxon>Bacilli</taxon>
        <taxon>Lactobacillales</taxon>
        <taxon>Lactobacillaceae</taxon>
        <taxon>Lapidilactobacillus</taxon>
    </lineage>
</organism>
<accession>A0A0R1VQP5</accession>
<dbReference type="Proteomes" id="UP000051315">
    <property type="component" value="Unassembled WGS sequence"/>
</dbReference>
<evidence type="ECO:0000313" key="1">
    <source>
        <dbReference type="EMBL" id="KRM07781.1"/>
    </source>
</evidence>
<evidence type="ECO:0000313" key="2">
    <source>
        <dbReference type="Proteomes" id="UP000051315"/>
    </source>
</evidence>
<name>A0A0R1VQP5_9LACO</name>
<reference evidence="1 2" key="1">
    <citation type="journal article" date="2015" name="Genome Announc.">
        <title>Expanding the biotechnology potential of lactobacilli through comparative genomics of 213 strains and associated genera.</title>
        <authorList>
            <person name="Sun Z."/>
            <person name="Harris H.M."/>
            <person name="McCann A."/>
            <person name="Guo C."/>
            <person name="Argimon S."/>
            <person name="Zhang W."/>
            <person name="Yang X."/>
            <person name="Jeffery I.B."/>
            <person name="Cooney J.C."/>
            <person name="Kagawa T.F."/>
            <person name="Liu W."/>
            <person name="Song Y."/>
            <person name="Salvetti E."/>
            <person name="Wrobel A."/>
            <person name="Rasinkangas P."/>
            <person name="Parkhill J."/>
            <person name="Rea M.C."/>
            <person name="O'Sullivan O."/>
            <person name="Ritari J."/>
            <person name="Douillard F.P."/>
            <person name="Paul Ross R."/>
            <person name="Yang R."/>
            <person name="Briner A.E."/>
            <person name="Felis G.E."/>
            <person name="de Vos W.M."/>
            <person name="Barrangou R."/>
            <person name="Klaenhammer T.R."/>
            <person name="Caufield P.W."/>
            <person name="Cui Y."/>
            <person name="Zhang H."/>
            <person name="O'Toole P.W."/>
        </authorList>
    </citation>
    <scope>NUCLEOTIDE SEQUENCE [LARGE SCALE GENOMIC DNA]</scope>
    <source>
        <strain evidence="1 2">DSM 17758</strain>
    </source>
</reference>
<gene>
    <name evidence="1" type="ORF">FC15_GL000849</name>
</gene>
<proteinExistence type="predicted"/>
<dbReference type="OrthoDB" id="2297555at2"/>